<comment type="caution">
    <text evidence="2">The sequence shown here is derived from an EMBL/GenBank/DDBJ whole genome shotgun (WGS) entry which is preliminary data.</text>
</comment>
<keyword evidence="3" id="KW-1185">Reference proteome</keyword>
<gene>
    <name evidence="2" type="ORF">FD20_GL002386</name>
</gene>
<dbReference type="PATRIC" id="fig|1423812.3.peg.2538"/>
<accession>A0A0R1Q996</accession>
<evidence type="ECO:0000259" key="1">
    <source>
        <dbReference type="Pfam" id="PF08349"/>
    </source>
</evidence>
<dbReference type="AlphaFoldDB" id="A0A0R1Q996"/>
<dbReference type="EMBL" id="AZEG01000008">
    <property type="protein sequence ID" value="KRL37851.1"/>
    <property type="molecule type" value="Genomic_DNA"/>
</dbReference>
<evidence type="ECO:0000313" key="2">
    <source>
        <dbReference type="EMBL" id="KRL37851.1"/>
    </source>
</evidence>
<dbReference type="Pfam" id="PF08349">
    <property type="entry name" value="DUF1722"/>
    <property type="match status" value="1"/>
</dbReference>
<organism evidence="2 3">
    <name type="scientific">Liquorilactobacillus uvarum DSM 19971</name>
    <dbReference type="NCBI Taxonomy" id="1423812"/>
    <lineage>
        <taxon>Bacteria</taxon>
        <taxon>Bacillati</taxon>
        <taxon>Bacillota</taxon>
        <taxon>Bacilli</taxon>
        <taxon>Lactobacillales</taxon>
        <taxon>Lactobacillaceae</taxon>
        <taxon>Liquorilactobacillus</taxon>
    </lineage>
</organism>
<sequence length="109" mass="12745">MAHSQQIYNKIRKLASNNEWSKEKEFNYQALLLEAAIVKPTIKTLTTAYQHVWGYFKKRATDAEKEFYLHGLAVLSPENDIMGPFLAELAMKYQVRYLLESKLLTVYLK</sequence>
<protein>
    <recommendedName>
        <fullName evidence="1">DUF1722 domain-containing protein</fullName>
    </recommendedName>
</protein>
<reference evidence="2 3" key="1">
    <citation type="journal article" date="2015" name="Genome Announc.">
        <title>Expanding the biotechnology potential of lactobacilli through comparative genomics of 213 strains and associated genera.</title>
        <authorList>
            <person name="Sun Z."/>
            <person name="Harris H.M."/>
            <person name="McCann A."/>
            <person name="Guo C."/>
            <person name="Argimon S."/>
            <person name="Zhang W."/>
            <person name="Yang X."/>
            <person name="Jeffery I.B."/>
            <person name="Cooney J.C."/>
            <person name="Kagawa T.F."/>
            <person name="Liu W."/>
            <person name="Song Y."/>
            <person name="Salvetti E."/>
            <person name="Wrobel A."/>
            <person name="Rasinkangas P."/>
            <person name="Parkhill J."/>
            <person name="Rea M.C."/>
            <person name="O'Sullivan O."/>
            <person name="Ritari J."/>
            <person name="Douillard F.P."/>
            <person name="Paul Ross R."/>
            <person name="Yang R."/>
            <person name="Briner A.E."/>
            <person name="Felis G.E."/>
            <person name="de Vos W.M."/>
            <person name="Barrangou R."/>
            <person name="Klaenhammer T.R."/>
            <person name="Caufield P.W."/>
            <person name="Cui Y."/>
            <person name="Zhang H."/>
            <person name="O'Toole P.W."/>
        </authorList>
    </citation>
    <scope>NUCLEOTIDE SEQUENCE [LARGE SCALE GENOMIC DNA]</scope>
    <source>
        <strain evidence="2 3">DSM 19971</strain>
    </source>
</reference>
<proteinExistence type="predicted"/>
<feature type="domain" description="DUF1722" evidence="1">
    <location>
        <begin position="1"/>
        <end position="107"/>
    </location>
</feature>
<name>A0A0R1Q996_9LACO</name>
<evidence type="ECO:0000313" key="3">
    <source>
        <dbReference type="Proteomes" id="UP000051155"/>
    </source>
</evidence>
<dbReference type="InterPro" id="IPR013560">
    <property type="entry name" value="DUF1722"/>
</dbReference>
<dbReference type="Proteomes" id="UP000051155">
    <property type="component" value="Unassembled WGS sequence"/>
</dbReference>
<dbReference type="STRING" id="1423812.FD20_GL002386"/>